<reference evidence="3 4" key="1">
    <citation type="submission" date="2013-03" db="EMBL/GenBank/DDBJ databases">
        <title>The Genome Sequence of Phialophora europaea CBS 101466.</title>
        <authorList>
            <consortium name="The Broad Institute Genomics Platform"/>
            <person name="Cuomo C."/>
            <person name="de Hoog S."/>
            <person name="Gorbushina A."/>
            <person name="Walker B."/>
            <person name="Young S.K."/>
            <person name="Zeng Q."/>
            <person name="Gargeya S."/>
            <person name="Fitzgerald M."/>
            <person name="Haas B."/>
            <person name="Abouelleil A."/>
            <person name="Allen A.W."/>
            <person name="Alvarado L."/>
            <person name="Arachchi H.M."/>
            <person name="Berlin A.M."/>
            <person name="Chapman S.B."/>
            <person name="Gainer-Dewar J."/>
            <person name="Goldberg J."/>
            <person name="Griggs A."/>
            <person name="Gujja S."/>
            <person name="Hansen M."/>
            <person name="Howarth C."/>
            <person name="Imamovic A."/>
            <person name="Ireland A."/>
            <person name="Larimer J."/>
            <person name="McCowan C."/>
            <person name="Murphy C."/>
            <person name="Pearson M."/>
            <person name="Poon T.W."/>
            <person name="Priest M."/>
            <person name="Roberts A."/>
            <person name="Saif S."/>
            <person name="Shea T."/>
            <person name="Sisk P."/>
            <person name="Sykes S."/>
            <person name="Wortman J."/>
            <person name="Nusbaum C."/>
            <person name="Birren B."/>
        </authorList>
    </citation>
    <scope>NUCLEOTIDE SEQUENCE [LARGE SCALE GENOMIC DNA]</scope>
    <source>
        <strain evidence="3 4">CBS 101466</strain>
    </source>
</reference>
<accession>W2SCV0</accession>
<dbReference type="GO" id="GO:0006897">
    <property type="term" value="P:endocytosis"/>
    <property type="evidence" value="ECO:0007669"/>
    <property type="project" value="TreeGrafter"/>
</dbReference>
<keyword evidence="2" id="KW-1133">Transmembrane helix</keyword>
<organism evidence="3 4">
    <name type="scientific">Cyphellophora europaea (strain CBS 101466)</name>
    <name type="common">Phialophora europaea</name>
    <dbReference type="NCBI Taxonomy" id="1220924"/>
    <lineage>
        <taxon>Eukaryota</taxon>
        <taxon>Fungi</taxon>
        <taxon>Dikarya</taxon>
        <taxon>Ascomycota</taxon>
        <taxon>Pezizomycotina</taxon>
        <taxon>Eurotiomycetes</taxon>
        <taxon>Chaetothyriomycetidae</taxon>
        <taxon>Chaetothyriales</taxon>
        <taxon>Cyphellophoraceae</taxon>
        <taxon>Cyphellophora</taxon>
    </lineage>
</organism>
<gene>
    <name evidence="3" type="ORF">HMPREF1541_09587</name>
</gene>
<protein>
    <submittedName>
        <fullName evidence="3">Uncharacterized protein</fullName>
    </submittedName>
</protein>
<dbReference type="RefSeq" id="XP_008712482.1">
    <property type="nucleotide sequence ID" value="XM_008714260.1"/>
</dbReference>
<dbReference type="Proteomes" id="UP000030752">
    <property type="component" value="Unassembled WGS sequence"/>
</dbReference>
<dbReference type="GO" id="GO:0030866">
    <property type="term" value="P:cortical actin cytoskeleton organization"/>
    <property type="evidence" value="ECO:0007669"/>
    <property type="project" value="TreeGrafter"/>
</dbReference>
<feature type="transmembrane region" description="Helical" evidence="2">
    <location>
        <begin position="118"/>
        <end position="141"/>
    </location>
</feature>
<evidence type="ECO:0000256" key="2">
    <source>
        <dbReference type="SAM" id="Phobius"/>
    </source>
</evidence>
<sequence length="254" mass="28149">MASKGIFGLLSLILVAGGLLLMFFILLAGAVDGAPVNRWYFLEADTSNIPNAPPLSRWTYWNVCGVDGSRTACGDANYEKVHPAFPLDPASHRTFDTDVNVPENFVRNHGYYFYLTRFMFAFMLIALFFAVCALLTGVLALCTRIGAYLSGLLTMIALFFQLIQASLMTAAYVKGRDNFRSNDQSARIGKYAFGFTWAAAACFFLASVFFCLGGSRSKDRTTTKTTKRRNFFGGKRSRSTRSRGSFINGSKEYS</sequence>
<dbReference type="InParanoid" id="W2SCV0"/>
<dbReference type="PANTHER" id="PTHR36414:SF1">
    <property type="entry name" value="PROTEIN SUR7"/>
    <property type="match status" value="1"/>
</dbReference>
<dbReference type="STRING" id="1220924.W2SCV0"/>
<dbReference type="GO" id="GO:0005886">
    <property type="term" value="C:plasma membrane"/>
    <property type="evidence" value="ECO:0007669"/>
    <property type="project" value="InterPro"/>
</dbReference>
<keyword evidence="2" id="KW-0472">Membrane</keyword>
<dbReference type="EMBL" id="KB822712">
    <property type="protein sequence ID" value="ETN45754.1"/>
    <property type="molecule type" value="Genomic_DNA"/>
</dbReference>
<dbReference type="Gene3D" id="1.20.140.150">
    <property type="match status" value="1"/>
</dbReference>
<feature type="transmembrane region" description="Helical" evidence="2">
    <location>
        <begin position="191"/>
        <end position="212"/>
    </location>
</feature>
<dbReference type="GO" id="GO:0045121">
    <property type="term" value="C:membrane raft"/>
    <property type="evidence" value="ECO:0007669"/>
    <property type="project" value="TreeGrafter"/>
</dbReference>
<dbReference type="AlphaFoldDB" id="W2SCV0"/>
<evidence type="ECO:0000313" key="3">
    <source>
        <dbReference type="EMBL" id="ETN45754.1"/>
    </source>
</evidence>
<evidence type="ECO:0000256" key="1">
    <source>
        <dbReference type="SAM" id="MobiDB-lite"/>
    </source>
</evidence>
<keyword evidence="2" id="KW-0812">Transmembrane</keyword>
<dbReference type="VEuPathDB" id="FungiDB:HMPREF1541_09587"/>
<dbReference type="InterPro" id="IPR009571">
    <property type="entry name" value="SUR7/Rim9-like_fungi"/>
</dbReference>
<feature type="region of interest" description="Disordered" evidence="1">
    <location>
        <begin position="217"/>
        <end position="254"/>
    </location>
</feature>
<dbReference type="OrthoDB" id="5419460at2759"/>
<feature type="transmembrane region" description="Helical" evidence="2">
    <location>
        <begin position="148"/>
        <end position="171"/>
    </location>
</feature>
<dbReference type="GO" id="GO:0031505">
    <property type="term" value="P:fungal-type cell wall organization"/>
    <property type="evidence" value="ECO:0007669"/>
    <property type="project" value="TreeGrafter"/>
</dbReference>
<dbReference type="PANTHER" id="PTHR36414">
    <property type="entry name" value="PROTEIN SUR7"/>
    <property type="match status" value="1"/>
</dbReference>
<dbReference type="HOGENOM" id="CLU_059603_2_0_1"/>
<keyword evidence="4" id="KW-1185">Reference proteome</keyword>
<dbReference type="GeneID" id="19976926"/>
<dbReference type="GO" id="GO:0005938">
    <property type="term" value="C:cell cortex"/>
    <property type="evidence" value="ECO:0007669"/>
    <property type="project" value="TreeGrafter"/>
</dbReference>
<dbReference type="FunCoup" id="W2SCV0">
    <property type="interactions" value="48"/>
</dbReference>
<proteinExistence type="predicted"/>
<dbReference type="GO" id="GO:0032185">
    <property type="term" value="P:septin cytoskeleton organization"/>
    <property type="evidence" value="ECO:0007669"/>
    <property type="project" value="TreeGrafter"/>
</dbReference>
<feature type="compositionally biased region" description="Basic residues" evidence="1">
    <location>
        <begin position="225"/>
        <end position="241"/>
    </location>
</feature>
<name>W2SCV0_CYPE1</name>
<evidence type="ECO:0000313" key="4">
    <source>
        <dbReference type="Proteomes" id="UP000030752"/>
    </source>
</evidence>
<dbReference type="Pfam" id="PF06687">
    <property type="entry name" value="SUR7"/>
    <property type="match status" value="1"/>
</dbReference>
<dbReference type="eggNOG" id="ENOG502RKFF">
    <property type="taxonomic scope" value="Eukaryota"/>
</dbReference>